<dbReference type="CDD" id="cd01100">
    <property type="entry name" value="APPLE_Factor_XI_like"/>
    <property type="match status" value="2"/>
</dbReference>
<name>A0A225WIB3_9STRA</name>
<dbReference type="GO" id="GO:0006508">
    <property type="term" value="P:proteolysis"/>
    <property type="evidence" value="ECO:0007669"/>
    <property type="project" value="InterPro"/>
</dbReference>
<dbReference type="InterPro" id="IPR036188">
    <property type="entry name" value="FAD/NAD-bd_sf"/>
</dbReference>
<feature type="signal peptide" evidence="4">
    <location>
        <begin position="1"/>
        <end position="25"/>
    </location>
</feature>
<dbReference type="PANTHER" id="PTHR47190:SF2">
    <property type="entry name" value="CELLOBIOSE DEHYDROGENASE (AFU_ORTHOLOGUE AFUA_2G17620)"/>
    <property type="match status" value="1"/>
</dbReference>
<dbReference type="Pfam" id="PF00732">
    <property type="entry name" value="GMC_oxred_N"/>
    <property type="match status" value="1"/>
</dbReference>
<dbReference type="SMART" id="SM00223">
    <property type="entry name" value="APPLE"/>
    <property type="match status" value="2"/>
</dbReference>
<feature type="domain" description="Apple" evidence="5">
    <location>
        <begin position="660"/>
        <end position="729"/>
    </location>
</feature>
<reference evidence="7" key="1">
    <citation type="submission" date="2017-03" db="EMBL/GenBank/DDBJ databases">
        <title>Phytopthora megakarya and P. palmivora, two closely related causual agents of cacao black pod achieved similar genome size and gene model numbers by different mechanisms.</title>
        <authorList>
            <person name="Ali S."/>
            <person name="Shao J."/>
            <person name="Larry D.J."/>
            <person name="Kronmiller B."/>
            <person name="Shen D."/>
            <person name="Strem M.D."/>
            <person name="Melnick R.L."/>
            <person name="Guiltinan M.J."/>
            <person name="Tyler B.M."/>
            <person name="Meinhardt L.W."/>
            <person name="Bailey B.A."/>
        </authorList>
    </citation>
    <scope>NUCLEOTIDE SEQUENCE [LARGE SCALE GENOMIC DNA]</scope>
    <source>
        <strain evidence="7">zdho120</strain>
    </source>
</reference>
<dbReference type="STRING" id="4795.A0A225WIB3"/>
<dbReference type="SUPFAM" id="SSF51905">
    <property type="entry name" value="FAD/NAD(P)-binding domain"/>
    <property type="match status" value="1"/>
</dbReference>
<sequence>MFGGKAYLWACALVAFASSSLVVDAQATYDAIVVGSGPGGLVAAEYLSRDPKVSVLIIEAGPKSLAATGGTVAPDYAQGRGLATFDIPGEYESTIYNKNYEQYRVDWITDTYTWLGKLVGGCSSINAALYFRPPNDYVTNMQWPFSAESMVAKMDENEKTHGATDKPSTDGQWYTQEGYNVVAKAFLAQGYSEKTINDVAARNSKSKTFGHAPFTFKNGRRDSPANAFWGKMKTRSNVKLVTDTKVDYILHSAGKATGVMYGGNKAQLSTRGTVIMGAGALGTPKVLIQSGIGPADQLNMLKNNNNFPGVQQGDLITNPYVGRNLFDTNVVFASFSHPNMKTFRYGDHPSWAIDQYMNKGGSGPWSSSGPVLIGYENFQVQGRLYEFQTTVLTHGFGEFAKRDDALTTSLYVNNPEARAASGFDSNGAWRAFKEGNAYFGTNRDLVAMQQYAQHVVSAMTAQGATFLSGASDAAGVAKWVAANPGLIAHHFGGSCYASSDASAGSKRCADNKLRVLGTSNIFVADASAQRDGTVNPYGFIMYIGREAAGQAASYIAAGGAGSDWAIQKPAQGATCGKIEENVDYSGNDVGNSKSSNAEGCCAICQTTNGCNAYTWTNYNGGTCWLKSAKGTTKTSSGSRSALLNGSASAPAPAPAPSASCGKIEENVDYSGNDAGNAKSSNAEGCCSICKSSGGCKAYTWTNYNGGTCWLKSAKGTGKPSTGARSAVLN</sequence>
<feature type="compositionally biased region" description="Low complexity" evidence="3">
    <location>
        <begin position="636"/>
        <end position="650"/>
    </location>
</feature>
<organism evidence="6 7">
    <name type="scientific">Phytophthora megakarya</name>
    <dbReference type="NCBI Taxonomy" id="4795"/>
    <lineage>
        <taxon>Eukaryota</taxon>
        <taxon>Sar</taxon>
        <taxon>Stramenopiles</taxon>
        <taxon>Oomycota</taxon>
        <taxon>Peronosporomycetes</taxon>
        <taxon>Peronosporales</taxon>
        <taxon>Peronosporaceae</taxon>
        <taxon>Phytophthora</taxon>
    </lineage>
</organism>
<proteinExistence type="predicted"/>
<dbReference type="PANTHER" id="PTHR47190">
    <property type="entry name" value="DEHYDROGENASE, PUTATIVE-RELATED"/>
    <property type="match status" value="1"/>
</dbReference>
<dbReference type="Gene3D" id="3.50.4.10">
    <property type="entry name" value="Hepatocyte Growth Factor"/>
    <property type="match status" value="2"/>
</dbReference>
<gene>
    <name evidence="6" type="ORF">PHMEG_0008921</name>
</gene>
<dbReference type="InterPro" id="IPR053208">
    <property type="entry name" value="GMC_Oxidoreductase_CD"/>
</dbReference>
<evidence type="ECO:0000256" key="4">
    <source>
        <dbReference type="SAM" id="SignalP"/>
    </source>
</evidence>
<dbReference type="Gene3D" id="3.50.50.60">
    <property type="entry name" value="FAD/NAD(P)-binding domain"/>
    <property type="match status" value="1"/>
</dbReference>
<evidence type="ECO:0000256" key="3">
    <source>
        <dbReference type="SAM" id="MobiDB-lite"/>
    </source>
</evidence>
<dbReference type="GO" id="GO:0005576">
    <property type="term" value="C:extracellular region"/>
    <property type="evidence" value="ECO:0007669"/>
    <property type="project" value="InterPro"/>
</dbReference>
<keyword evidence="1" id="KW-0677">Repeat</keyword>
<evidence type="ECO:0000313" key="7">
    <source>
        <dbReference type="Proteomes" id="UP000198211"/>
    </source>
</evidence>
<keyword evidence="7" id="KW-1185">Reference proteome</keyword>
<protein>
    <submittedName>
        <fullName evidence="6">Carbohydrate-binding protein</fullName>
    </submittedName>
</protein>
<dbReference type="InterPro" id="IPR003609">
    <property type="entry name" value="Pan_app"/>
</dbReference>
<keyword evidence="2" id="KW-1015">Disulfide bond</keyword>
<dbReference type="PROSITE" id="PS00624">
    <property type="entry name" value="GMC_OXRED_2"/>
    <property type="match status" value="1"/>
</dbReference>
<dbReference type="Gene3D" id="3.30.410.10">
    <property type="entry name" value="Cholesterol Oxidase, domain 2"/>
    <property type="match status" value="1"/>
</dbReference>
<accession>A0A225WIB3</accession>
<dbReference type="InterPro" id="IPR000177">
    <property type="entry name" value="Apple"/>
</dbReference>
<dbReference type="OrthoDB" id="413885at2759"/>
<keyword evidence="4" id="KW-0732">Signal</keyword>
<evidence type="ECO:0000313" key="6">
    <source>
        <dbReference type="EMBL" id="OWZ17174.1"/>
    </source>
</evidence>
<feature type="chain" id="PRO_5012623886" evidence="4">
    <location>
        <begin position="26"/>
        <end position="729"/>
    </location>
</feature>
<comment type="caution">
    <text evidence="6">The sequence shown here is derived from an EMBL/GenBank/DDBJ whole genome shotgun (WGS) entry which is preliminary data.</text>
</comment>
<dbReference type="Proteomes" id="UP000198211">
    <property type="component" value="Unassembled WGS sequence"/>
</dbReference>
<dbReference type="Pfam" id="PF13450">
    <property type="entry name" value="NAD_binding_8"/>
    <property type="match status" value="1"/>
</dbReference>
<dbReference type="GO" id="GO:0050660">
    <property type="term" value="F:flavin adenine dinucleotide binding"/>
    <property type="evidence" value="ECO:0007669"/>
    <property type="project" value="InterPro"/>
</dbReference>
<feature type="domain" description="Apple" evidence="5">
    <location>
        <begin position="575"/>
        <end position="647"/>
    </location>
</feature>
<dbReference type="GO" id="GO:0016614">
    <property type="term" value="F:oxidoreductase activity, acting on CH-OH group of donors"/>
    <property type="evidence" value="ECO:0007669"/>
    <property type="project" value="InterPro"/>
</dbReference>
<dbReference type="PROSITE" id="PS50948">
    <property type="entry name" value="PAN"/>
    <property type="match status" value="2"/>
</dbReference>
<dbReference type="Pfam" id="PF14295">
    <property type="entry name" value="PAN_4"/>
    <property type="match status" value="2"/>
</dbReference>
<evidence type="ECO:0000259" key="5">
    <source>
        <dbReference type="PROSITE" id="PS50948"/>
    </source>
</evidence>
<dbReference type="EMBL" id="NBNE01000799">
    <property type="protein sequence ID" value="OWZ17174.1"/>
    <property type="molecule type" value="Genomic_DNA"/>
</dbReference>
<evidence type="ECO:0000256" key="1">
    <source>
        <dbReference type="ARBA" id="ARBA00022737"/>
    </source>
</evidence>
<feature type="region of interest" description="Disordered" evidence="3">
    <location>
        <begin position="636"/>
        <end position="658"/>
    </location>
</feature>
<dbReference type="AlphaFoldDB" id="A0A225WIB3"/>
<evidence type="ECO:0000256" key="2">
    <source>
        <dbReference type="ARBA" id="ARBA00023157"/>
    </source>
</evidence>
<dbReference type="SUPFAM" id="SSF54373">
    <property type="entry name" value="FAD-linked reductases, C-terminal domain"/>
    <property type="match status" value="1"/>
</dbReference>
<dbReference type="InterPro" id="IPR000172">
    <property type="entry name" value="GMC_OxRdtase_N"/>
</dbReference>